<reference evidence="4 5" key="1">
    <citation type="journal article" date="2018" name="Mol. Plant">
        <title>The genome of Artemisia annua provides insight into the evolution of Asteraceae family and artemisinin biosynthesis.</title>
        <authorList>
            <person name="Shen Q."/>
            <person name="Zhang L."/>
            <person name="Liao Z."/>
            <person name="Wang S."/>
            <person name="Yan T."/>
            <person name="Shi P."/>
            <person name="Liu M."/>
            <person name="Fu X."/>
            <person name="Pan Q."/>
            <person name="Wang Y."/>
            <person name="Lv Z."/>
            <person name="Lu X."/>
            <person name="Zhang F."/>
            <person name="Jiang W."/>
            <person name="Ma Y."/>
            <person name="Chen M."/>
            <person name="Hao X."/>
            <person name="Li L."/>
            <person name="Tang Y."/>
            <person name="Lv G."/>
            <person name="Zhou Y."/>
            <person name="Sun X."/>
            <person name="Brodelius P.E."/>
            <person name="Rose J.K.C."/>
            <person name="Tang K."/>
        </authorList>
    </citation>
    <scope>NUCLEOTIDE SEQUENCE [LARGE SCALE GENOMIC DNA]</scope>
    <source>
        <strain evidence="5">cv. Huhao1</strain>
        <tissue evidence="4">Leaf</tissue>
    </source>
</reference>
<dbReference type="Proteomes" id="UP000245207">
    <property type="component" value="Unassembled WGS sequence"/>
</dbReference>
<keyword evidence="1" id="KW-0378">Hydrolase</keyword>
<gene>
    <name evidence="4" type="ORF">CTI12_AA015420</name>
</gene>
<dbReference type="STRING" id="35608.A0A2U1QKZ3"/>
<sequence>MSCDLLMIAPYDMKVLTCISPSKPDYEATHALGIRYGPPIQPYSEAVPNPRLKTRSQHMGTWRTSTTMELHNILATFNAPMGDEPLALDMSGMWKSQERINGQSMRRYWTTYATESHPAQVANGTMGAY</sequence>
<evidence type="ECO:0000259" key="3">
    <source>
        <dbReference type="Pfam" id="PF21467"/>
    </source>
</evidence>
<protein>
    <submittedName>
        <fullName evidence="4">D-galactoside/L-rhamnose binding SUEL lectin domain-containing protein</fullName>
    </submittedName>
</protein>
<evidence type="ECO:0000313" key="5">
    <source>
        <dbReference type="Proteomes" id="UP000245207"/>
    </source>
</evidence>
<organism evidence="4 5">
    <name type="scientific">Artemisia annua</name>
    <name type="common">Sweet wormwood</name>
    <dbReference type="NCBI Taxonomy" id="35608"/>
    <lineage>
        <taxon>Eukaryota</taxon>
        <taxon>Viridiplantae</taxon>
        <taxon>Streptophyta</taxon>
        <taxon>Embryophyta</taxon>
        <taxon>Tracheophyta</taxon>
        <taxon>Spermatophyta</taxon>
        <taxon>Magnoliopsida</taxon>
        <taxon>eudicotyledons</taxon>
        <taxon>Gunneridae</taxon>
        <taxon>Pentapetalae</taxon>
        <taxon>asterids</taxon>
        <taxon>campanulids</taxon>
        <taxon>Asterales</taxon>
        <taxon>Asteraceae</taxon>
        <taxon>Asteroideae</taxon>
        <taxon>Anthemideae</taxon>
        <taxon>Artemisiinae</taxon>
        <taxon>Artemisia</taxon>
    </lineage>
</organism>
<keyword evidence="5" id="KW-1185">Reference proteome</keyword>
<name>A0A2U1QKZ3_ARTAN</name>
<evidence type="ECO:0000313" key="4">
    <source>
        <dbReference type="EMBL" id="PWA98670.1"/>
    </source>
</evidence>
<dbReference type="GO" id="GO:0030246">
    <property type="term" value="F:carbohydrate binding"/>
    <property type="evidence" value="ECO:0007669"/>
    <property type="project" value="UniProtKB-KW"/>
</dbReference>
<dbReference type="GO" id="GO:0016798">
    <property type="term" value="F:hydrolase activity, acting on glycosyl bonds"/>
    <property type="evidence" value="ECO:0007669"/>
    <property type="project" value="UniProtKB-KW"/>
</dbReference>
<comment type="caution">
    <text evidence="4">The sequence shown here is derived from an EMBL/GenBank/DDBJ whole genome shotgun (WGS) entry which is preliminary data.</text>
</comment>
<dbReference type="InterPro" id="IPR048913">
    <property type="entry name" value="BetaGal_gal-bd"/>
</dbReference>
<dbReference type="AlphaFoldDB" id="A0A2U1QKZ3"/>
<proteinExistence type="predicted"/>
<feature type="domain" description="Beta-galactosidase galactose-binding" evidence="3">
    <location>
        <begin position="75"/>
        <end position="117"/>
    </location>
</feature>
<keyword evidence="4" id="KW-0430">Lectin</keyword>
<evidence type="ECO:0000256" key="2">
    <source>
        <dbReference type="ARBA" id="ARBA00023295"/>
    </source>
</evidence>
<keyword evidence="2" id="KW-0326">Glycosidase</keyword>
<dbReference type="EMBL" id="PKPP01000055">
    <property type="protein sequence ID" value="PWA98670.1"/>
    <property type="molecule type" value="Genomic_DNA"/>
</dbReference>
<dbReference type="OrthoDB" id="1657402at2759"/>
<dbReference type="Pfam" id="PF21467">
    <property type="entry name" value="BetaGal_gal-bd"/>
    <property type="match status" value="1"/>
</dbReference>
<evidence type="ECO:0000256" key="1">
    <source>
        <dbReference type="ARBA" id="ARBA00022801"/>
    </source>
</evidence>
<accession>A0A2U1QKZ3</accession>